<dbReference type="PANTHER" id="PTHR37816:SF2">
    <property type="entry name" value="DNA TOPOLOGY MODULATION PROTEIN FLAR-RELATED PROTEIN"/>
    <property type="match status" value="1"/>
</dbReference>
<dbReference type="Gene3D" id="3.40.50.300">
    <property type="entry name" value="P-loop containing nucleotide triphosphate hydrolases"/>
    <property type="match status" value="1"/>
</dbReference>
<sequence>MKKVMVFGKPGGGKSTLSKHLANKLALPLHQIDSMAFKANGMAVERSHFDDAHERLLCSDRWIIDGLGPLSAFNQRLTLADTLIYIDLPYRTSYWLVTKRLIKSVYQKPEGWPEGSSVLKGTIQSYQFLSRSRAFWNDAFLQSLEQKGRGKTLYHIKSLSEISELVHTRTQ</sequence>
<protein>
    <submittedName>
        <fullName evidence="1">Adenylate kinase</fullName>
    </submittedName>
</protein>
<dbReference type="Proteomes" id="UP000093366">
    <property type="component" value="Unassembled WGS sequence"/>
</dbReference>
<comment type="caution">
    <text evidence="1">The sequence shown here is derived from an EMBL/GenBank/DDBJ whole genome shotgun (WGS) entry which is preliminary data.</text>
</comment>
<reference evidence="2" key="1">
    <citation type="submission" date="2016-07" db="EMBL/GenBank/DDBJ databases">
        <authorList>
            <person name="Florea S."/>
            <person name="Webb J.S."/>
            <person name="Jaromczyk J."/>
            <person name="Schardl C.L."/>
        </authorList>
    </citation>
    <scope>NUCLEOTIDE SEQUENCE [LARGE SCALE GENOMIC DNA]</scope>
    <source>
        <strain evidence="2">IPB1</strain>
    </source>
</reference>
<name>A0A1C0TU13_9GAMM</name>
<evidence type="ECO:0000313" key="1">
    <source>
        <dbReference type="EMBL" id="OCQ22807.1"/>
    </source>
</evidence>
<gene>
    <name evidence="1" type="ORF">A7985_02290</name>
</gene>
<dbReference type="InterPro" id="IPR052922">
    <property type="entry name" value="Cytidylate_Kinase-2"/>
</dbReference>
<dbReference type="EMBL" id="MAUJ01000001">
    <property type="protein sequence ID" value="OCQ22807.1"/>
    <property type="molecule type" value="Genomic_DNA"/>
</dbReference>
<dbReference type="AlphaFoldDB" id="A0A1C0TU13"/>
<dbReference type="RefSeq" id="WP_065788811.1">
    <property type="nucleotide sequence ID" value="NZ_JAGJED010000003.1"/>
</dbReference>
<dbReference type="GO" id="GO:0016301">
    <property type="term" value="F:kinase activity"/>
    <property type="evidence" value="ECO:0007669"/>
    <property type="project" value="UniProtKB-KW"/>
</dbReference>
<keyword evidence="1" id="KW-0808">Transferase</keyword>
<accession>A0A1C0TU13</accession>
<organism evidence="1 2">
    <name type="scientific">Pseudoalteromonas luteoviolacea</name>
    <dbReference type="NCBI Taxonomy" id="43657"/>
    <lineage>
        <taxon>Bacteria</taxon>
        <taxon>Pseudomonadati</taxon>
        <taxon>Pseudomonadota</taxon>
        <taxon>Gammaproteobacteria</taxon>
        <taxon>Alteromonadales</taxon>
        <taxon>Pseudoalteromonadaceae</taxon>
        <taxon>Pseudoalteromonas</taxon>
    </lineage>
</organism>
<evidence type="ECO:0000313" key="2">
    <source>
        <dbReference type="Proteomes" id="UP000093366"/>
    </source>
</evidence>
<dbReference type="InterPro" id="IPR027417">
    <property type="entry name" value="P-loop_NTPase"/>
</dbReference>
<proteinExistence type="predicted"/>
<dbReference type="PANTHER" id="PTHR37816">
    <property type="entry name" value="YALI0E33011P"/>
    <property type="match status" value="1"/>
</dbReference>
<dbReference type="SUPFAM" id="SSF52540">
    <property type="entry name" value="P-loop containing nucleoside triphosphate hydrolases"/>
    <property type="match status" value="1"/>
</dbReference>
<dbReference type="OrthoDB" id="5296079at2"/>
<keyword evidence="1" id="KW-0418">Kinase</keyword>